<dbReference type="SUPFAM" id="SSF55008">
    <property type="entry name" value="HMA, heavy metal-associated domain"/>
    <property type="match status" value="1"/>
</dbReference>
<dbReference type="InParanoid" id="A0A671DVT2"/>
<evidence type="ECO:0000259" key="12">
    <source>
        <dbReference type="Pfam" id="PF00403"/>
    </source>
</evidence>
<dbReference type="Pfam" id="PF00403">
    <property type="entry name" value="HMA"/>
    <property type="match status" value="1"/>
</dbReference>
<reference evidence="14" key="3">
    <citation type="submission" date="2018-12" db="EMBL/GenBank/DDBJ databases">
        <title>G10K-VGP greater horseshoe bat female genome, primary haplotype.</title>
        <authorList>
            <person name="Teeling E."/>
            <person name="Myers G."/>
            <person name="Vernes S."/>
            <person name="Pippel M."/>
            <person name="Winkler S."/>
            <person name="Fedrigo O."/>
            <person name="Rhie A."/>
            <person name="Koren S."/>
            <person name="Phillippy A."/>
            <person name="Lewin H."/>
            <person name="Damas J."/>
            <person name="Howe K."/>
            <person name="Mountcastle J."/>
            <person name="Jarvis E.D."/>
        </authorList>
    </citation>
    <scope>NUCLEOTIDE SEQUENCE [LARGE SCALE GENOMIC DNA]</scope>
</reference>
<evidence type="ECO:0000256" key="5">
    <source>
        <dbReference type="ARBA" id="ARBA00023065"/>
    </source>
</evidence>
<reference evidence="13" key="5">
    <citation type="submission" date="2025-09" db="UniProtKB">
        <authorList>
            <consortium name="Ensembl"/>
        </authorList>
    </citation>
    <scope>IDENTIFICATION</scope>
</reference>
<evidence type="ECO:0000256" key="1">
    <source>
        <dbReference type="ARBA" id="ARBA00022448"/>
    </source>
</evidence>
<reference evidence="13" key="4">
    <citation type="submission" date="2025-08" db="UniProtKB">
        <authorList>
            <consortium name="Ensembl"/>
        </authorList>
    </citation>
    <scope>IDENTIFICATION</scope>
</reference>
<evidence type="ECO:0000256" key="2">
    <source>
        <dbReference type="ARBA" id="ARBA00022723"/>
    </source>
</evidence>
<comment type="similarity">
    <text evidence="8">Belongs to the ATX1 family.</text>
</comment>
<evidence type="ECO:0000256" key="11">
    <source>
        <dbReference type="ARBA" id="ARBA00046351"/>
    </source>
</evidence>
<evidence type="ECO:0000256" key="9">
    <source>
        <dbReference type="ARBA" id="ARBA00040962"/>
    </source>
</evidence>
<sequence>MKKHEFFVDVTCESCSNVVTRVVNQPGGAKFGIDLPHKKACIDSEHRMGTLLETLGKIGKAISYLSLGLGSSA</sequence>
<evidence type="ECO:0000256" key="6">
    <source>
        <dbReference type="ARBA" id="ARBA00023186"/>
    </source>
</evidence>
<keyword evidence="14" id="KW-1185">Reference proteome</keyword>
<dbReference type="Proteomes" id="UP000472240">
    <property type="component" value="Chromosome 6"/>
</dbReference>
<dbReference type="Ensembl" id="ENSRFET00010005503.1">
    <property type="protein sequence ID" value="ENSRFEP00010005031.1"/>
    <property type="gene ID" value="ENSRFEG00010003474.1"/>
</dbReference>
<comment type="function">
    <text evidence="7">Binds and deliver cytosolic copper to the copper ATPase proteins. May be important in cellular antioxidant defense.</text>
</comment>
<accession>A0A671DVT2</accession>
<dbReference type="GO" id="GO:0016531">
    <property type="term" value="F:copper chaperone activity"/>
    <property type="evidence" value="ECO:0007669"/>
    <property type="project" value="TreeGrafter"/>
</dbReference>
<dbReference type="PANTHER" id="PTHR46365:SF1">
    <property type="entry name" value="COPPER TRANSPORT PROTEIN ATOX1"/>
    <property type="match status" value="1"/>
</dbReference>
<keyword evidence="6" id="KW-0143">Chaperone</keyword>
<keyword evidence="4" id="KW-0186">Copper</keyword>
<name>A0A671DVT2_RHIFE</name>
<keyword evidence="5" id="KW-0406">Ion transport</keyword>
<reference evidence="13 14" key="2">
    <citation type="journal article" date="2018" name="Annu Rev Anim Biosci">
        <title>Bat Biology, Genomes, and the Bat1K Project: To Generate Chromosome-Level Genomes for All Living Bat Species.</title>
        <authorList>
            <person name="Teeling E.C."/>
            <person name="Vernes S.C."/>
            <person name="Davalos L.M."/>
            <person name="Ray D.A."/>
            <person name="Gilbert M.T.P."/>
            <person name="Myers E."/>
        </authorList>
    </citation>
    <scope>NUCLEOTIDE SEQUENCE</scope>
</reference>
<dbReference type="AlphaFoldDB" id="A0A671DVT2"/>
<dbReference type="GO" id="GO:0006825">
    <property type="term" value="P:copper ion transport"/>
    <property type="evidence" value="ECO:0007669"/>
    <property type="project" value="UniProtKB-KW"/>
</dbReference>
<keyword evidence="1" id="KW-0813">Transport</keyword>
<comment type="subunit">
    <text evidence="11">Homodimer. Interacts with ATP7B. Interacts with ATP7A. Interacts (via dimer form) with SLC31A1 (via C-terminal domain); this interaction improves ATOX1 stability and controls intracellular Cu(I) levels.</text>
</comment>
<evidence type="ECO:0000256" key="8">
    <source>
        <dbReference type="ARBA" id="ARBA00038171"/>
    </source>
</evidence>
<dbReference type="GeneTree" id="ENSGT00940000162517"/>
<protein>
    <recommendedName>
        <fullName evidence="9">Copper transport protein ATOX1</fullName>
    </recommendedName>
    <alternativeName>
        <fullName evidence="10">Metal transport protein ATX1</fullName>
    </alternativeName>
</protein>
<keyword evidence="3" id="KW-0187">Copper transport</keyword>
<reference evidence="13 14" key="1">
    <citation type="journal article" date="2015" name="Annu Rev Anim Biosci">
        <title>The Genome 10K Project: a way forward.</title>
        <authorList>
            <person name="Koepfli K.P."/>
            <person name="Paten B."/>
            <person name="O'Brien S.J."/>
            <person name="Koepfli K.P."/>
            <person name="Paten B."/>
            <person name="Antunes A."/>
            <person name="Belov K."/>
            <person name="Bustamante C."/>
            <person name="Castoe T.A."/>
            <person name="Clawson H."/>
            <person name="Crawford A.J."/>
            <person name="Diekhans M."/>
            <person name="Distel D."/>
            <person name="Durbin R."/>
            <person name="Earl D."/>
            <person name="Fujita M.K."/>
            <person name="Gamble T."/>
            <person name="Georges A."/>
            <person name="Gemmell N."/>
            <person name="Gilbert M.T."/>
            <person name="Graves J.M."/>
            <person name="Green R.E."/>
            <person name="Hickey G."/>
            <person name="Jarvis E.D."/>
            <person name="Johnson W."/>
            <person name="Komissarov A."/>
            <person name="Korf I."/>
            <person name="Kuhn R."/>
            <person name="Larkin D.M."/>
            <person name="Lewin H."/>
            <person name="Lopez J.V."/>
            <person name="Ma J."/>
            <person name="Marques-Bonet T."/>
            <person name="Miller W."/>
            <person name="Murphy R."/>
            <person name="Pevzner P."/>
            <person name="Shapiro B."/>
            <person name="Steiner C."/>
            <person name="Tamazian G."/>
            <person name="Venkatesh B."/>
            <person name="Wang J."/>
            <person name="Wayne R."/>
            <person name="Wiley E."/>
            <person name="Yang H."/>
            <person name="Zhang G."/>
            <person name="Haussler D."/>
            <person name="Ryder O."/>
            <person name="O'Brien S.J."/>
        </authorList>
    </citation>
    <scope>NUCLEOTIDE SEQUENCE</scope>
</reference>
<evidence type="ECO:0000256" key="10">
    <source>
        <dbReference type="ARBA" id="ARBA00043201"/>
    </source>
</evidence>
<evidence type="ECO:0000256" key="7">
    <source>
        <dbReference type="ARBA" id="ARBA00037651"/>
    </source>
</evidence>
<keyword evidence="2" id="KW-0479">Metal-binding</keyword>
<dbReference type="GO" id="GO:0005829">
    <property type="term" value="C:cytosol"/>
    <property type="evidence" value="ECO:0007669"/>
    <property type="project" value="TreeGrafter"/>
</dbReference>
<dbReference type="InterPro" id="IPR006121">
    <property type="entry name" value="HMA_dom"/>
</dbReference>
<dbReference type="GO" id="GO:0046872">
    <property type="term" value="F:metal ion binding"/>
    <property type="evidence" value="ECO:0007669"/>
    <property type="project" value="UniProtKB-KW"/>
</dbReference>
<evidence type="ECO:0000256" key="4">
    <source>
        <dbReference type="ARBA" id="ARBA00023008"/>
    </source>
</evidence>
<feature type="domain" description="HMA" evidence="12">
    <location>
        <begin position="6"/>
        <end position="60"/>
    </location>
</feature>
<dbReference type="OMA" id="SEHRMGT"/>
<evidence type="ECO:0000313" key="14">
    <source>
        <dbReference type="Proteomes" id="UP000472240"/>
    </source>
</evidence>
<dbReference type="InterPro" id="IPR036163">
    <property type="entry name" value="HMA_dom_sf"/>
</dbReference>
<evidence type="ECO:0000256" key="3">
    <source>
        <dbReference type="ARBA" id="ARBA00022796"/>
    </source>
</evidence>
<dbReference type="Gene3D" id="3.30.70.100">
    <property type="match status" value="1"/>
</dbReference>
<dbReference type="InterPro" id="IPR051881">
    <property type="entry name" value="Copper_transport_ATOX1-like"/>
</dbReference>
<proteinExistence type="inferred from homology"/>
<evidence type="ECO:0000313" key="13">
    <source>
        <dbReference type="Ensembl" id="ENSRFEP00010005031.1"/>
    </source>
</evidence>
<organism evidence="13 14">
    <name type="scientific">Rhinolophus ferrumequinum</name>
    <name type="common">Greater horseshoe bat</name>
    <dbReference type="NCBI Taxonomy" id="59479"/>
    <lineage>
        <taxon>Eukaryota</taxon>
        <taxon>Metazoa</taxon>
        <taxon>Chordata</taxon>
        <taxon>Craniata</taxon>
        <taxon>Vertebrata</taxon>
        <taxon>Euteleostomi</taxon>
        <taxon>Mammalia</taxon>
        <taxon>Eutheria</taxon>
        <taxon>Laurasiatheria</taxon>
        <taxon>Chiroptera</taxon>
        <taxon>Yinpterochiroptera</taxon>
        <taxon>Rhinolophoidea</taxon>
        <taxon>Rhinolophidae</taxon>
        <taxon>Rhinolophinae</taxon>
        <taxon>Rhinolophus</taxon>
    </lineage>
</organism>
<dbReference type="PANTHER" id="PTHR46365">
    <property type="entry name" value="COPPER TRANSPORT PROTEIN ATOX1"/>
    <property type="match status" value="1"/>
</dbReference>